<dbReference type="Proteomes" id="UP000826656">
    <property type="component" value="Unassembled WGS sequence"/>
</dbReference>
<reference evidence="2 3" key="1">
    <citation type="journal article" date="2021" name="bioRxiv">
        <title>Chromosome-scale and haplotype-resolved genome assembly of a tetraploid potato cultivar.</title>
        <authorList>
            <person name="Sun H."/>
            <person name="Jiao W.-B."/>
            <person name="Krause K."/>
            <person name="Campoy J.A."/>
            <person name="Goel M."/>
            <person name="Folz-Donahue K."/>
            <person name="Kukat C."/>
            <person name="Huettel B."/>
            <person name="Schneeberger K."/>
        </authorList>
    </citation>
    <scope>NUCLEOTIDE SEQUENCE [LARGE SCALE GENOMIC DNA]</scope>
    <source>
        <strain evidence="2">SolTubOtavaFocal</strain>
        <tissue evidence="2">Leaves</tissue>
    </source>
</reference>
<dbReference type="Pfam" id="PF13456">
    <property type="entry name" value="RVT_3"/>
    <property type="match status" value="1"/>
</dbReference>
<dbReference type="InterPro" id="IPR002156">
    <property type="entry name" value="RNaseH_domain"/>
</dbReference>
<dbReference type="PANTHER" id="PTHR47723">
    <property type="entry name" value="OS05G0353850 PROTEIN"/>
    <property type="match status" value="1"/>
</dbReference>
<sequence>MELGTMQRCRTSYDIAQFSISRPLELASMTLKTRSFGTSQKMGNIPTDHNIDQLKPASNLSIVCWKFPENGVLKLKTDGSYCPASGKSGIRGVLRDDRGNLIFAFSSPSSGSSITEAEAKAASYGLRASAF</sequence>
<proteinExistence type="predicted"/>
<keyword evidence="3" id="KW-1185">Reference proteome</keyword>
<dbReference type="PANTHER" id="PTHR47723:SF19">
    <property type="entry name" value="POLYNUCLEOTIDYL TRANSFERASE, RIBONUCLEASE H-LIKE SUPERFAMILY PROTEIN"/>
    <property type="match status" value="1"/>
</dbReference>
<evidence type="ECO:0000313" key="3">
    <source>
        <dbReference type="Proteomes" id="UP000826656"/>
    </source>
</evidence>
<protein>
    <recommendedName>
        <fullName evidence="1">RNase H type-1 domain-containing protein</fullName>
    </recommendedName>
</protein>
<dbReference type="InterPro" id="IPR053151">
    <property type="entry name" value="RNase_H-like"/>
</dbReference>
<feature type="domain" description="RNase H type-1" evidence="1">
    <location>
        <begin position="77"/>
        <end position="128"/>
    </location>
</feature>
<evidence type="ECO:0000259" key="1">
    <source>
        <dbReference type="Pfam" id="PF13456"/>
    </source>
</evidence>
<comment type="caution">
    <text evidence="2">The sequence shown here is derived from an EMBL/GenBank/DDBJ whole genome shotgun (WGS) entry which is preliminary data.</text>
</comment>
<gene>
    <name evidence="2" type="ORF">KY290_005956</name>
</gene>
<dbReference type="InterPro" id="IPR036397">
    <property type="entry name" value="RNaseH_sf"/>
</dbReference>
<dbReference type="EMBL" id="JAIVGD010000002">
    <property type="protein sequence ID" value="KAH0779529.1"/>
    <property type="molecule type" value="Genomic_DNA"/>
</dbReference>
<organism evidence="2 3">
    <name type="scientific">Solanum tuberosum</name>
    <name type="common">Potato</name>
    <dbReference type="NCBI Taxonomy" id="4113"/>
    <lineage>
        <taxon>Eukaryota</taxon>
        <taxon>Viridiplantae</taxon>
        <taxon>Streptophyta</taxon>
        <taxon>Embryophyta</taxon>
        <taxon>Tracheophyta</taxon>
        <taxon>Spermatophyta</taxon>
        <taxon>Magnoliopsida</taxon>
        <taxon>eudicotyledons</taxon>
        <taxon>Gunneridae</taxon>
        <taxon>Pentapetalae</taxon>
        <taxon>asterids</taxon>
        <taxon>lamiids</taxon>
        <taxon>Solanales</taxon>
        <taxon>Solanaceae</taxon>
        <taxon>Solanoideae</taxon>
        <taxon>Solaneae</taxon>
        <taxon>Solanum</taxon>
    </lineage>
</organism>
<dbReference type="Gene3D" id="3.30.420.10">
    <property type="entry name" value="Ribonuclease H-like superfamily/Ribonuclease H"/>
    <property type="match status" value="1"/>
</dbReference>
<accession>A0ABQ7WFM4</accession>
<name>A0ABQ7WFM4_SOLTU</name>
<evidence type="ECO:0000313" key="2">
    <source>
        <dbReference type="EMBL" id="KAH0779529.1"/>
    </source>
</evidence>